<sequence>MSPAAGPISPSEGVAPAISPAFTGTGVLTPSQKDKVIEWYRGEFAASNAIIDALCHHLVQINGGSGEIPADYDGVFSAIHRRRLNWIPVLQMQKYFTISDVAHELRRAAAKREKVVVSEARVVENGIDEKKLIANNDLEKEVVIDNDDGVKCNGNGNGNGCVSEGEDSPDSDITDTGSHEVQPSLDHIEICDNHEDCTARREQIKLTKGFVAKEPVNVVKGLKMYENIFTDQELVKLNDFVDELRAAGQNGELLGETYILFNKQMKANKREQIQLGVPIFGQIKDDTTQQPKTNIEEIPAFLHSVIDHLVQWQVLPENRKPNGCIINYFDEGEYSQPFLKPPHLDQPLCTLILSDSSMSFGRTLVNDGDGNFKGQLMLSVKQGSLLVMRNNSADMARHVMCASPSKRVSITFSRVRPDSLHNQHSTPLTPLPQAMTMWQPGMPSPHAMSNGDMDMIPKWGVIRAPVMMLAPVRPVVMNPRRMPRGGGTGVFLPWAVSSRKPAKHLPPRAQKGRYLPFTRVEEHVSDTMSDPGVDGRLWLVAFLIGSCWLLNRLGRAALASARNSGWLLLVTATANAYRVATALMSGWLMWAAVSASL</sequence>
<dbReference type="Pfam" id="PF03171">
    <property type="entry name" value="2OG-FeII_Oxy"/>
    <property type="match status" value="1"/>
</dbReference>
<evidence type="ECO:0000313" key="5">
    <source>
        <dbReference type="Proteomes" id="UP000596660"/>
    </source>
</evidence>
<dbReference type="AlphaFoldDB" id="A0A803MX51"/>
<proteinExistence type="inferred from homology"/>
<dbReference type="PANTHER" id="PTHR31447:SF2">
    <property type="entry name" value="RNA DEMETHYLASE ALKBH10B"/>
    <property type="match status" value="1"/>
</dbReference>
<evidence type="ECO:0000259" key="3">
    <source>
        <dbReference type="Pfam" id="PF03171"/>
    </source>
</evidence>
<dbReference type="PANTHER" id="PTHR31447">
    <property type="entry name" value="HYDROXYPROLINE-RICH GLYCOPROTEIN FAMILY PROTEIN-RELATED"/>
    <property type="match status" value="1"/>
</dbReference>
<feature type="domain" description="Isopenicillin N synthase-like Fe(2+) 2OG dioxygenase" evidence="3">
    <location>
        <begin position="325"/>
        <end position="412"/>
    </location>
</feature>
<dbReference type="Gene3D" id="2.60.120.590">
    <property type="entry name" value="Alpha-ketoglutarate-dependent dioxygenase AlkB-like"/>
    <property type="match status" value="1"/>
</dbReference>
<protein>
    <recommendedName>
        <fullName evidence="3">Isopenicillin N synthase-like Fe(2+) 2OG dioxygenase domain-containing protein</fullName>
    </recommendedName>
</protein>
<dbReference type="SUPFAM" id="SSF51197">
    <property type="entry name" value="Clavaminate synthase-like"/>
    <property type="match status" value="1"/>
</dbReference>
<evidence type="ECO:0000256" key="2">
    <source>
        <dbReference type="SAM" id="MobiDB-lite"/>
    </source>
</evidence>
<evidence type="ECO:0000256" key="1">
    <source>
        <dbReference type="ARBA" id="ARBA00007879"/>
    </source>
</evidence>
<keyword evidence="5" id="KW-1185">Reference proteome</keyword>
<dbReference type="InterPro" id="IPR044842">
    <property type="entry name" value="ALKBH9B/ALKBH10B-like"/>
</dbReference>
<dbReference type="GO" id="GO:0006402">
    <property type="term" value="P:mRNA catabolic process"/>
    <property type="evidence" value="ECO:0007669"/>
    <property type="project" value="InterPro"/>
</dbReference>
<dbReference type="Gramene" id="AUR62036781-RA">
    <property type="protein sequence ID" value="AUR62036781-RA:cds"/>
    <property type="gene ID" value="AUR62036781"/>
</dbReference>
<organism evidence="4 5">
    <name type="scientific">Chenopodium quinoa</name>
    <name type="common">Quinoa</name>
    <dbReference type="NCBI Taxonomy" id="63459"/>
    <lineage>
        <taxon>Eukaryota</taxon>
        <taxon>Viridiplantae</taxon>
        <taxon>Streptophyta</taxon>
        <taxon>Embryophyta</taxon>
        <taxon>Tracheophyta</taxon>
        <taxon>Spermatophyta</taxon>
        <taxon>Magnoliopsida</taxon>
        <taxon>eudicotyledons</taxon>
        <taxon>Gunneridae</taxon>
        <taxon>Pentapetalae</taxon>
        <taxon>Caryophyllales</taxon>
        <taxon>Chenopodiaceae</taxon>
        <taxon>Chenopodioideae</taxon>
        <taxon>Atripliceae</taxon>
        <taxon>Chenopodium</taxon>
    </lineage>
</organism>
<dbReference type="EnsemblPlants" id="AUR62036781-RA">
    <property type="protein sequence ID" value="AUR62036781-RA:cds"/>
    <property type="gene ID" value="AUR62036781"/>
</dbReference>
<evidence type="ECO:0000313" key="4">
    <source>
        <dbReference type="EnsemblPlants" id="AUR62036781-RA:cds"/>
    </source>
</evidence>
<feature type="region of interest" description="Disordered" evidence="2">
    <location>
        <begin position="157"/>
        <end position="178"/>
    </location>
</feature>
<comment type="similarity">
    <text evidence="1">Belongs to the alkB family.</text>
</comment>
<dbReference type="GO" id="GO:0003729">
    <property type="term" value="F:mRNA binding"/>
    <property type="evidence" value="ECO:0007669"/>
    <property type="project" value="InterPro"/>
</dbReference>
<feature type="compositionally biased region" description="Acidic residues" evidence="2">
    <location>
        <begin position="164"/>
        <end position="173"/>
    </location>
</feature>
<reference evidence="4" key="2">
    <citation type="submission" date="2021-03" db="UniProtKB">
        <authorList>
            <consortium name="EnsemblPlants"/>
        </authorList>
    </citation>
    <scope>IDENTIFICATION</scope>
</reference>
<name>A0A803MX51_CHEQI</name>
<accession>A0A803MX51</accession>
<dbReference type="InterPro" id="IPR044861">
    <property type="entry name" value="IPNS-like_FE2OG_OXY"/>
</dbReference>
<dbReference type="InterPro" id="IPR037151">
    <property type="entry name" value="AlkB-like_sf"/>
</dbReference>
<dbReference type="Proteomes" id="UP000596660">
    <property type="component" value="Unplaced"/>
</dbReference>
<reference evidence="4" key="1">
    <citation type="journal article" date="2017" name="Nature">
        <title>The genome of Chenopodium quinoa.</title>
        <authorList>
            <person name="Jarvis D.E."/>
            <person name="Ho Y.S."/>
            <person name="Lightfoot D.J."/>
            <person name="Schmoeckel S.M."/>
            <person name="Li B."/>
            <person name="Borm T.J.A."/>
            <person name="Ohyanagi H."/>
            <person name="Mineta K."/>
            <person name="Michell C.T."/>
            <person name="Saber N."/>
            <person name="Kharbatia N.M."/>
            <person name="Rupper R.R."/>
            <person name="Sharp A.R."/>
            <person name="Dally N."/>
            <person name="Boughton B.A."/>
            <person name="Woo Y.H."/>
            <person name="Gao G."/>
            <person name="Schijlen E.G.W.M."/>
            <person name="Guo X."/>
            <person name="Momin A.A."/>
            <person name="Negrao S."/>
            <person name="Al-Babili S."/>
            <person name="Gehring C."/>
            <person name="Roessner U."/>
            <person name="Jung C."/>
            <person name="Murphy K."/>
            <person name="Arold S.T."/>
            <person name="Gojobori T."/>
            <person name="van der Linden C.G."/>
            <person name="van Loo E.N."/>
            <person name="Jellen E.N."/>
            <person name="Maughan P.J."/>
            <person name="Tester M."/>
        </authorList>
    </citation>
    <scope>NUCLEOTIDE SEQUENCE [LARGE SCALE GENOMIC DNA]</scope>
    <source>
        <strain evidence="4">cv. PI 614886</strain>
    </source>
</reference>
<dbReference type="GO" id="GO:0032451">
    <property type="term" value="F:demethylase activity"/>
    <property type="evidence" value="ECO:0007669"/>
    <property type="project" value="InterPro"/>
</dbReference>